<evidence type="ECO:0000256" key="1">
    <source>
        <dbReference type="ARBA" id="ARBA00004141"/>
    </source>
</evidence>
<gene>
    <name evidence="7" type="ORF">UFOPK4098_00544</name>
</gene>
<keyword evidence="3 5" id="KW-1133">Transmembrane helix</keyword>
<dbReference type="PIRSF" id="PIRSF006648">
    <property type="entry name" value="DrrB"/>
    <property type="match status" value="1"/>
</dbReference>
<proteinExistence type="predicted"/>
<sequence length="274" mass="28957">MTATLTLQSNAAMHHNWRIGFRQTAAMSKRSVLALWRQPALVVPSMIFPLFFAALGTSSFGRAINLPGFPKVDSFLDFSLAGTIVQGVLFGSVQSGSALATDIENGFFYRLMAAPSSRLGILVGRLAGAAAYGAFQTLFFSLLLLPFGMSIKGGPLGVLVMVLSGGLIAIAISGFMAAAALKTGSSEAVQGIFPLVFIMLFFSSAFFPRQTMSGAYKHIADFNPISHLIEGLRDICIDGLSSGAIARAILVPVVIMIVSFTLALRALAQRTAAQ</sequence>
<dbReference type="Pfam" id="PF01061">
    <property type="entry name" value="ABC2_membrane"/>
    <property type="match status" value="1"/>
</dbReference>
<reference evidence="7" key="1">
    <citation type="submission" date="2020-05" db="EMBL/GenBank/DDBJ databases">
        <authorList>
            <person name="Chiriac C."/>
            <person name="Salcher M."/>
            <person name="Ghai R."/>
            <person name="Kavagutti S V."/>
        </authorList>
    </citation>
    <scope>NUCLEOTIDE SEQUENCE</scope>
</reference>
<dbReference type="PROSITE" id="PS51012">
    <property type="entry name" value="ABC_TM2"/>
    <property type="match status" value="1"/>
</dbReference>
<keyword evidence="4 5" id="KW-0472">Membrane</keyword>
<dbReference type="InterPro" id="IPR047817">
    <property type="entry name" value="ABC2_TM_bact-type"/>
</dbReference>
<dbReference type="InterPro" id="IPR000412">
    <property type="entry name" value="ABC_2_transport"/>
</dbReference>
<dbReference type="GO" id="GO:0043190">
    <property type="term" value="C:ATP-binding cassette (ABC) transporter complex"/>
    <property type="evidence" value="ECO:0007669"/>
    <property type="project" value="InterPro"/>
</dbReference>
<comment type="subcellular location">
    <subcellularLocation>
        <location evidence="1">Membrane</location>
        <topology evidence="1">Multi-pass membrane protein</topology>
    </subcellularLocation>
</comment>
<keyword evidence="2 5" id="KW-0812">Transmembrane</keyword>
<evidence type="ECO:0000259" key="6">
    <source>
        <dbReference type="PROSITE" id="PS51012"/>
    </source>
</evidence>
<evidence type="ECO:0000256" key="4">
    <source>
        <dbReference type="ARBA" id="ARBA00023136"/>
    </source>
</evidence>
<dbReference type="PANTHER" id="PTHR43077:SF10">
    <property type="entry name" value="TRANSPORT PERMEASE PROTEIN"/>
    <property type="match status" value="1"/>
</dbReference>
<evidence type="ECO:0000256" key="5">
    <source>
        <dbReference type="SAM" id="Phobius"/>
    </source>
</evidence>
<organism evidence="7">
    <name type="scientific">freshwater metagenome</name>
    <dbReference type="NCBI Taxonomy" id="449393"/>
    <lineage>
        <taxon>unclassified sequences</taxon>
        <taxon>metagenomes</taxon>
        <taxon>ecological metagenomes</taxon>
    </lineage>
</organism>
<evidence type="ECO:0000313" key="7">
    <source>
        <dbReference type="EMBL" id="CAB5015410.1"/>
    </source>
</evidence>
<feature type="transmembrane region" description="Helical" evidence="5">
    <location>
        <begin position="39"/>
        <end position="60"/>
    </location>
</feature>
<protein>
    <submittedName>
        <fullName evidence="7">Unannotated protein</fullName>
    </submittedName>
</protein>
<feature type="transmembrane region" description="Helical" evidence="5">
    <location>
        <begin position="80"/>
        <end position="101"/>
    </location>
</feature>
<feature type="transmembrane region" description="Helical" evidence="5">
    <location>
        <begin position="249"/>
        <end position="268"/>
    </location>
</feature>
<feature type="transmembrane region" description="Helical" evidence="5">
    <location>
        <begin position="156"/>
        <end position="181"/>
    </location>
</feature>
<dbReference type="AlphaFoldDB" id="A0A6J7QCE6"/>
<dbReference type="GO" id="GO:0140359">
    <property type="term" value="F:ABC-type transporter activity"/>
    <property type="evidence" value="ECO:0007669"/>
    <property type="project" value="InterPro"/>
</dbReference>
<feature type="transmembrane region" description="Helical" evidence="5">
    <location>
        <begin position="188"/>
        <end position="207"/>
    </location>
</feature>
<evidence type="ECO:0000256" key="2">
    <source>
        <dbReference type="ARBA" id="ARBA00022692"/>
    </source>
</evidence>
<dbReference type="InterPro" id="IPR051328">
    <property type="entry name" value="T7SS_ABC-Transporter"/>
</dbReference>
<evidence type="ECO:0000256" key="3">
    <source>
        <dbReference type="ARBA" id="ARBA00022989"/>
    </source>
</evidence>
<accession>A0A6J7QCE6</accession>
<dbReference type="EMBL" id="CAFBPN010000018">
    <property type="protein sequence ID" value="CAB5015410.1"/>
    <property type="molecule type" value="Genomic_DNA"/>
</dbReference>
<name>A0A6J7QCE6_9ZZZZ</name>
<dbReference type="InterPro" id="IPR013525">
    <property type="entry name" value="ABC2_TM"/>
</dbReference>
<feature type="transmembrane region" description="Helical" evidence="5">
    <location>
        <begin position="122"/>
        <end position="144"/>
    </location>
</feature>
<feature type="domain" description="ABC transmembrane type-2" evidence="6">
    <location>
        <begin position="40"/>
        <end position="270"/>
    </location>
</feature>
<dbReference type="PANTHER" id="PTHR43077">
    <property type="entry name" value="TRANSPORT PERMEASE YVFS-RELATED"/>
    <property type="match status" value="1"/>
</dbReference>